<dbReference type="PANTHER" id="PTHR30390">
    <property type="entry name" value="SEDOHEPTULOSE 7-PHOSPHATE ISOMERASE / DNAA INITIATOR-ASSOCIATING FACTOR FOR REPLICATION INITIATION"/>
    <property type="match status" value="1"/>
</dbReference>
<evidence type="ECO:0000259" key="1">
    <source>
        <dbReference type="PROSITE" id="PS51464"/>
    </source>
</evidence>
<dbReference type="InterPro" id="IPR001347">
    <property type="entry name" value="SIS_dom"/>
</dbReference>
<dbReference type="Proteomes" id="UP000317178">
    <property type="component" value="Chromosome"/>
</dbReference>
<dbReference type="OrthoDB" id="9781311at2"/>
<reference evidence="2 3" key="1">
    <citation type="submission" date="2019-02" db="EMBL/GenBank/DDBJ databases">
        <title>Deep-cultivation of Planctomycetes and their phenomic and genomic characterization uncovers novel biology.</title>
        <authorList>
            <person name="Wiegand S."/>
            <person name="Jogler M."/>
            <person name="Boedeker C."/>
            <person name="Pinto D."/>
            <person name="Vollmers J."/>
            <person name="Rivas-Marin E."/>
            <person name="Kohn T."/>
            <person name="Peeters S.H."/>
            <person name="Heuer A."/>
            <person name="Rast P."/>
            <person name="Oberbeckmann S."/>
            <person name="Bunk B."/>
            <person name="Jeske O."/>
            <person name="Meyerdierks A."/>
            <person name="Storesund J.E."/>
            <person name="Kallscheuer N."/>
            <person name="Luecker S."/>
            <person name="Lage O.M."/>
            <person name="Pohl T."/>
            <person name="Merkel B.J."/>
            <person name="Hornburger P."/>
            <person name="Mueller R.-W."/>
            <person name="Bruemmer F."/>
            <person name="Labrenz M."/>
            <person name="Spormann A.M."/>
            <person name="Op den Camp H."/>
            <person name="Overmann J."/>
            <person name="Amann R."/>
            <person name="Jetten M.S.M."/>
            <person name="Mascher T."/>
            <person name="Medema M.H."/>
            <person name="Devos D.P."/>
            <person name="Kaster A.-K."/>
            <person name="Ovreas L."/>
            <person name="Rohde M."/>
            <person name="Galperin M.Y."/>
            <person name="Jogler C."/>
        </authorList>
    </citation>
    <scope>NUCLEOTIDE SEQUENCE [LARGE SCALE GENOMIC DNA]</scope>
    <source>
        <strain evidence="2 3">Pla110</strain>
    </source>
</reference>
<dbReference type="Gene3D" id="3.40.50.10490">
    <property type="entry name" value="Glucose-6-phosphate isomerase like protein, domain 1"/>
    <property type="match status" value="1"/>
</dbReference>
<dbReference type="KEGG" id="plon:Pla110_24000"/>
<dbReference type="GO" id="GO:0016853">
    <property type="term" value="F:isomerase activity"/>
    <property type="evidence" value="ECO:0007669"/>
    <property type="project" value="UniProtKB-KW"/>
</dbReference>
<dbReference type="CDD" id="cd05006">
    <property type="entry name" value="SIS_GmhA"/>
    <property type="match status" value="1"/>
</dbReference>
<dbReference type="EMBL" id="CP036281">
    <property type="protein sequence ID" value="QDU80668.1"/>
    <property type="molecule type" value="Genomic_DNA"/>
</dbReference>
<proteinExistence type="predicted"/>
<keyword evidence="3" id="KW-1185">Reference proteome</keyword>
<dbReference type="InterPro" id="IPR050099">
    <property type="entry name" value="SIS_GmhA/DiaA_subfam"/>
</dbReference>
<sequence length="187" mass="20363">MSDTAFAENYLSKLTELLPKLDREKLGQTIAKMREVRDNDKTIYICGNGGSASIASQMVVDIVKGASYQKKKRFKMIGLTDSMSTLSAYANDVGYDIVFLEPLKNFAVKGDMLITISGSGNSANVLRATEYANEIGVTTVGLTTGDGGKLKDLVDIPLTLPSNHMGHLEDSFFIMSHVLCYAFMEAD</sequence>
<dbReference type="PROSITE" id="PS51464">
    <property type="entry name" value="SIS"/>
    <property type="match status" value="1"/>
</dbReference>
<dbReference type="AlphaFoldDB" id="A0A518CN76"/>
<dbReference type="RefSeq" id="WP_144995924.1">
    <property type="nucleotide sequence ID" value="NZ_CP036281.1"/>
</dbReference>
<dbReference type="GO" id="GO:0097367">
    <property type="term" value="F:carbohydrate derivative binding"/>
    <property type="evidence" value="ECO:0007669"/>
    <property type="project" value="InterPro"/>
</dbReference>
<dbReference type="InterPro" id="IPR035461">
    <property type="entry name" value="GmhA/DiaA"/>
</dbReference>
<evidence type="ECO:0000313" key="3">
    <source>
        <dbReference type="Proteomes" id="UP000317178"/>
    </source>
</evidence>
<dbReference type="EC" id="5.3.1.28" evidence="2"/>
<evidence type="ECO:0000313" key="2">
    <source>
        <dbReference type="EMBL" id="QDU80668.1"/>
    </source>
</evidence>
<protein>
    <submittedName>
        <fullName evidence="2">Phosphoheptose isomerase 1</fullName>
        <ecNumber evidence="2">5.3.1.28</ecNumber>
    </submittedName>
</protein>
<dbReference type="GO" id="GO:1901135">
    <property type="term" value="P:carbohydrate derivative metabolic process"/>
    <property type="evidence" value="ECO:0007669"/>
    <property type="project" value="InterPro"/>
</dbReference>
<feature type="domain" description="SIS" evidence="1">
    <location>
        <begin position="33"/>
        <end position="187"/>
    </location>
</feature>
<organism evidence="2 3">
    <name type="scientific">Polystyrenella longa</name>
    <dbReference type="NCBI Taxonomy" id="2528007"/>
    <lineage>
        <taxon>Bacteria</taxon>
        <taxon>Pseudomonadati</taxon>
        <taxon>Planctomycetota</taxon>
        <taxon>Planctomycetia</taxon>
        <taxon>Planctomycetales</taxon>
        <taxon>Planctomycetaceae</taxon>
        <taxon>Polystyrenella</taxon>
    </lineage>
</organism>
<gene>
    <name evidence="2" type="primary">gmhA1</name>
    <name evidence="2" type="ORF">Pla110_24000</name>
</gene>
<dbReference type="InterPro" id="IPR046348">
    <property type="entry name" value="SIS_dom_sf"/>
</dbReference>
<dbReference type="SUPFAM" id="SSF53697">
    <property type="entry name" value="SIS domain"/>
    <property type="match status" value="1"/>
</dbReference>
<dbReference type="PANTHER" id="PTHR30390:SF8">
    <property type="entry name" value="SUGAR ISOMERASE (SIS)"/>
    <property type="match status" value="1"/>
</dbReference>
<accession>A0A518CN76</accession>
<dbReference type="Pfam" id="PF13580">
    <property type="entry name" value="SIS_2"/>
    <property type="match status" value="1"/>
</dbReference>
<keyword evidence="2" id="KW-0413">Isomerase</keyword>
<name>A0A518CN76_9PLAN</name>